<evidence type="ECO:0000313" key="3">
    <source>
        <dbReference type="Proteomes" id="UP000595362"/>
    </source>
</evidence>
<proteinExistence type="predicted"/>
<dbReference type="PANTHER" id="PTHR12631">
    <property type="entry name" value="ALPHA-L-IDURONIDASE"/>
    <property type="match status" value="1"/>
</dbReference>
<gene>
    <name evidence="2" type="ORF">HYS17_11595</name>
</gene>
<protein>
    <recommendedName>
        <fullName evidence="1">Asl1-like glycosyl hydrolase catalytic domain-containing protein</fullName>
    </recommendedName>
</protein>
<evidence type="ECO:0000259" key="1">
    <source>
        <dbReference type="Pfam" id="PF11790"/>
    </source>
</evidence>
<dbReference type="GO" id="GO:0004553">
    <property type="term" value="F:hydrolase activity, hydrolyzing O-glycosyl compounds"/>
    <property type="evidence" value="ECO:0007669"/>
    <property type="project" value="TreeGrafter"/>
</dbReference>
<organism evidence="2 3">
    <name type="scientific">Micavibrio aeruginosavorus</name>
    <dbReference type="NCBI Taxonomy" id="349221"/>
    <lineage>
        <taxon>Bacteria</taxon>
        <taxon>Pseudomonadati</taxon>
        <taxon>Bdellovibrionota</taxon>
        <taxon>Bdellovibrionia</taxon>
        <taxon>Bdellovibrionales</taxon>
        <taxon>Pseudobdellovibrionaceae</taxon>
        <taxon>Micavibrio</taxon>
    </lineage>
</organism>
<dbReference type="EMBL" id="CP066681">
    <property type="protein sequence ID" value="QQG36116.1"/>
    <property type="molecule type" value="Genomic_DNA"/>
</dbReference>
<evidence type="ECO:0000313" key="2">
    <source>
        <dbReference type="EMBL" id="QQG36116.1"/>
    </source>
</evidence>
<dbReference type="SUPFAM" id="SSF51445">
    <property type="entry name" value="(Trans)glycosidases"/>
    <property type="match status" value="1"/>
</dbReference>
<dbReference type="Pfam" id="PF11790">
    <property type="entry name" value="Glyco_hydro_cc"/>
    <property type="match status" value="1"/>
</dbReference>
<feature type="domain" description="Asl1-like glycosyl hydrolase catalytic" evidence="1">
    <location>
        <begin position="108"/>
        <end position="244"/>
    </location>
</feature>
<dbReference type="Proteomes" id="UP000595362">
    <property type="component" value="Chromosome"/>
</dbReference>
<accession>A0A7T5R296</accession>
<sequence length="299" mass="34134">MILFNAKAYAACALSPARHPSGIVGLQLFHPQDARSWEWARDLDVEWVRIEIRWDFLEPEPGKIDEQYYSNVVSYAGNQKIMLLFNHAPRWAVERDDGFPEYAARAVSAIAAQAGENIKAWEIFNEPNLPGFGWPAWEGNEERSALQYARTFSAVSASIREHNKQAFIVTAGLSPDGNDPENFLRLVVRDIPASCYDAIGIHPYGRQGQLQKIQDNIKTVMNEEGLPQKPIWFTEFGTEDSGKRDAIMRQIFAESDSYPILFWFSERDLTRWGNNYGLREYDGSGKTGYNVFKTLNRSR</sequence>
<dbReference type="InterPro" id="IPR051923">
    <property type="entry name" value="Glycosyl_Hydrolase_39"/>
</dbReference>
<dbReference type="InterPro" id="IPR017853">
    <property type="entry name" value="GH"/>
</dbReference>
<name>A0A7T5R296_9BACT</name>
<dbReference type="PANTHER" id="PTHR12631:SF10">
    <property type="entry name" value="BETA-XYLOSIDASE-LIKE PROTEIN-RELATED"/>
    <property type="match status" value="1"/>
</dbReference>
<dbReference type="AlphaFoldDB" id="A0A7T5R296"/>
<dbReference type="InterPro" id="IPR024655">
    <property type="entry name" value="Asl1_glyco_hydro_catalytic"/>
</dbReference>
<dbReference type="Gene3D" id="3.20.20.80">
    <property type="entry name" value="Glycosidases"/>
    <property type="match status" value="1"/>
</dbReference>
<reference evidence="2 3" key="1">
    <citation type="submission" date="2020-07" db="EMBL/GenBank/DDBJ databases">
        <title>Huge and variable diversity of episymbiotic CPR bacteria and DPANN archaea in groundwater ecosystems.</title>
        <authorList>
            <person name="He C.Y."/>
            <person name="Keren R."/>
            <person name="Whittaker M."/>
            <person name="Farag I.F."/>
            <person name="Doudna J."/>
            <person name="Cate J.H.D."/>
            <person name="Banfield J.F."/>
        </authorList>
    </citation>
    <scope>NUCLEOTIDE SEQUENCE [LARGE SCALE GENOMIC DNA]</scope>
    <source>
        <strain evidence="2">NC_groundwater_70_Ag_B-0.1um_54_66</strain>
    </source>
</reference>